<dbReference type="PROSITE" id="PS51677">
    <property type="entry name" value="NODB"/>
    <property type="match status" value="1"/>
</dbReference>
<dbReference type="InterPro" id="IPR002509">
    <property type="entry name" value="NODB_dom"/>
</dbReference>
<evidence type="ECO:0000313" key="4">
    <source>
        <dbReference type="EMBL" id="NHE59529.1"/>
    </source>
</evidence>
<dbReference type="SUPFAM" id="SSF88713">
    <property type="entry name" value="Glycoside hydrolase/deacetylase"/>
    <property type="match status" value="1"/>
</dbReference>
<evidence type="ECO:0000259" key="3">
    <source>
        <dbReference type="PROSITE" id="PS51677"/>
    </source>
</evidence>
<accession>A0ABX0HCT1</accession>
<dbReference type="RefSeq" id="WP_166151031.1">
    <property type="nucleotide sequence ID" value="NZ_JAANYN010000014.1"/>
</dbReference>
<dbReference type="EMBL" id="JAANYN010000014">
    <property type="protein sequence ID" value="NHE59529.1"/>
    <property type="molecule type" value="Genomic_DNA"/>
</dbReference>
<keyword evidence="5" id="KW-1185">Reference proteome</keyword>
<reference evidence="4 5" key="1">
    <citation type="submission" date="2020-03" db="EMBL/GenBank/DDBJ databases">
        <title>Cyclobacterium plantarum sp. nov., a marine bacterium isolated from a coastal-marine wetland.</title>
        <authorList>
            <person name="Sanchez-Porro C."/>
            <person name="Ventosa A."/>
            <person name="Amoozegar M."/>
        </authorList>
    </citation>
    <scope>NUCLEOTIDE SEQUENCE [LARGE SCALE GENOMIC DNA]</scope>
    <source>
        <strain evidence="4 5">GBPx2</strain>
    </source>
</reference>
<sequence length="208" mass="23878">MRPFRVPHIAQSIFKGFTWHKDREKRAVFLTFDDGPVSGVTDFVLEELGSRNMKATFFMVGENVQKAGYLARQVHGEGHGIGNHTFHHLNGANTSMSGYLADVKKCQEEILDKTGVNTRFFRPPYGRMTCSQKRKIAPNHEIVLWELISWDFRKEMSPYRSLQQLKRKTANGSIVLFHDQKKSESFLKTMLPDYLDFLAGEGYSTKSL</sequence>
<dbReference type="PANTHER" id="PTHR10587">
    <property type="entry name" value="GLYCOSYL TRANSFERASE-RELATED"/>
    <property type="match status" value="1"/>
</dbReference>
<name>A0ABX0HCT1_9BACT</name>
<dbReference type="InterPro" id="IPR011330">
    <property type="entry name" value="Glyco_hydro/deAcase_b/a-brl"/>
</dbReference>
<evidence type="ECO:0000256" key="1">
    <source>
        <dbReference type="ARBA" id="ARBA00022723"/>
    </source>
</evidence>
<keyword evidence="2" id="KW-0378">Hydrolase</keyword>
<proteinExistence type="predicted"/>
<dbReference type="InterPro" id="IPR050248">
    <property type="entry name" value="Polysacc_deacetylase_ArnD"/>
</dbReference>
<evidence type="ECO:0000256" key="2">
    <source>
        <dbReference type="ARBA" id="ARBA00022801"/>
    </source>
</evidence>
<dbReference type="Pfam" id="PF01522">
    <property type="entry name" value="Polysacc_deac_1"/>
    <property type="match status" value="1"/>
</dbReference>
<dbReference type="CDD" id="cd10917">
    <property type="entry name" value="CE4_NodB_like_6s_7s"/>
    <property type="match status" value="1"/>
</dbReference>
<comment type="caution">
    <text evidence="4">The sequence shown here is derived from an EMBL/GenBank/DDBJ whole genome shotgun (WGS) entry which is preliminary data.</text>
</comment>
<protein>
    <submittedName>
        <fullName evidence="4">Polysaccharide deacetylase family protein</fullName>
    </submittedName>
</protein>
<dbReference type="Proteomes" id="UP000649799">
    <property type="component" value="Unassembled WGS sequence"/>
</dbReference>
<feature type="domain" description="NodB homology" evidence="3">
    <location>
        <begin position="26"/>
        <end position="206"/>
    </location>
</feature>
<keyword evidence="1" id="KW-0479">Metal-binding</keyword>
<gene>
    <name evidence="4" type="ORF">G9Q97_22190</name>
</gene>
<dbReference type="Gene3D" id="3.20.20.370">
    <property type="entry name" value="Glycoside hydrolase/deacetylase"/>
    <property type="match status" value="1"/>
</dbReference>
<evidence type="ECO:0000313" key="5">
    <source>
        <dbReference type="Proteomes" id="UP000649799"/>
    </source>
</evidence>
<dbReference type="PANTHER" id="PTHR10587:SF133">
    <property type="entry name" value="CHITIN DEACETYLASE 1-RELATED"/>
    <property type="match status" value="1"/>
</dbReference>
<organism evidence="4 5">
    <name type="scientific">Cyclobacterium plantarum</name>
    <dbReference type="NCBI Taxonomy" id="2716263"/>
    <lineage>
        <taxon>Bacteria</taxon>
        <taxon>Pseudomonadati</taxon>
        <taxon>Bacteroidota</taxon>
        <taxon>Cytophagia</taxon>
        <taxon>Cytophagales</taxon>
        <taxon>Cyclobacteriaceae</taxon>
        <taxon>Cyclobacterium</taxon>
    </lineage>
</organism>